<keyword evidence="2" id="KW-1185">Reference proteome</keyword>
<name>A0A518CSI9_9PLAN</name>
<organism evidence="1 2">
    <name type="scientific">Polystyrenella longa</name>
    <dbReference type="NCBI Taxonomy" id="2528007"/>
    <lineage>
        <taxon>Bacteria</taxon>
        <taxon>Pseudomonadati</taxon>
        <taxon>Planctomycetota</taxon>
        <taxon>Planctomycetia</taxon>
        <taxon>Planctomycetales</taxon>
        <taxon>Planctomycetaceae</taxon>
        <taxon>Polystyrenella</taxon>
    </lineage>
</organism>
<evidence type="ECO:0000313" key="1">
    <source>
        <dbReference type="EMBL" id="QDU82192.1"/>
    </source>
</evidence>
<proteinExistence type="predicted"/>
<protein>
    <submittedName>
        <fullName evidence="1">Uncharacterized protein</fullName>
    </submittedName>
</protein>
<gene>
    <name evidence="1" type="ORF">Pla110_39470</name>
</gene>
<dbReference type="KEGG" id="plon:Pla110_39470"/>
<evidence type="ECO:0000313" key="2">
    <source>
        <dbReference type="Proteomes" id="UP000317178"/>
    </source>
</evidence>
<dbReference type="Proteomes" id="UP000317178">
    <property type="component" value="Chromosome"/>
</dbReference>
<accession>A0A518CSI9</accession>
<dbReference type="EMBL" id="CP036281">
    <property type="protein sequence ID" value="QDU82192.1"/>
    <property type="molecule type" value="Genomic_DNA"/>
</dbReference>
<dbReference type="AlphaFoldDB" id="A0A518CSI9"/>
<sequence length="317" mass="36893">MTGIERDQGLSDTIERNFFSSSVGTPSIMSSSSAIVLDREEYVEQAYFFKSYSERLTNNLPAQEILASISEELLTTTNLPKAIEFLTGEILLKGKISDGMKRLPHYFTPFQTYVMDRAEDDISRFDISIALHILHKLAEYMSESPTRPGLFIYQFECLARNRMGYDAGMLAISQDPSFDEDWKLWLSRIRFQLGEHDFSDLIYFRSEHYVDERRHRSREPDFKPSYTIFFSKQEGRIAKANQGKDPLYMFSALQRQLNYPKVPRLQTKTTESPIHPALEQRLLRLEQRMQLLESEAKDDFDLSQFYVQGNTPPPTED</sequence>
<reference evidence="1 2" key="1">
    <citation type="submission" date="2019-02" db="EMBL/GenBank/DDBJ databases">
        <title>Deep-cultivation of Planctomycetes and their phenomic and genomic characterization uncovers novel biology.</title>
        <authorList>
            <person name="Wiegand S."/>
            <person name="Jogler M."/>
            <person name="Boedeker C."/>
            <person name="Pinto D."/>
            <person name="Vollmers J."/>
            <person name="Rivas-Marin E."/>
            <person name="Kohn T."/>
            <person name="Peeters S.H."/>
            <person name="Heuer A."/>
            <person name="Rast P."/>
            <person name="Oberbeckmann S."/>
            <person name="Bunk B."/>
            <person name="Jeske O."/>
            <person name="Meyerdierks A."/>
            <person name="Storesund J.E."/>
            <person name="Kallscheuer N."/>
            <person name="Luecker S."/>
            <person name="Lage O.M."/>
            <person name="Pohl T."/>
            <person name="Merkel B.J."/>
            <person name="Hornburger P."/>
            <person name="Mueller R.-W."/>
            <person name="Bruemmer F."/>
            <person name="Labrenz M."/>
            <person name="Spormann A.M."/>
            <person name="Op den Camp H."/>
            <person name="Overmann J."/>
            <person name="Amann R."/>
            <person name="Jetten M.S.M."/>
            <person name="Mascher T."/>
            <person name="Medema M.H."/>
            <person name="Devos D.P."/>
            <person name="Kaster A.-K."/>
            <person name="Ovreas L."/>
            <person name="Rohde M."/>
            <person name="Galperin M.Y."/>
            <person name="Jogler C."/>
        </authorList>
    </citation>
    <scope>NUCLEOTIDE SEQUENCE [LARGE SCALE GENOMIC DNA]</scope>
    <source>
        <strain evidence="1 2">Pla110</strain>
    </source>
</reference>